<evidence type="ECO:0000259" key="1">
    <source>
        <dbReference type="Pfam" id="PF06985"/>
    </source>
</evidence>
<dbReference type="GeneID" id="28833950"/>
<accession>A0A2P2SXL8</accession>
<dbReference type="RefSeq" id="XP_018135324.1">
    <property type="nucleotide sequence ID" value="XM_018270093.2"/>
</dbReference>
<gene>
    <name evidence="2" type="ORF">VE01_00564</name>
</gene>
<dbReference type="Proteomes" id="UP000091956">
    <property type="component" value="Unassembled WGS sequence"/>
</dbReference>
<reference evidence="3" key="2">
    <citation type="journal article" date="2018" name="Nat. Commun.">
        <title>Extreme sensitivity to ultraviolet light in the fungal pathogen causing white-nose syndrome of bats.</title>
        <authorList>
            <person name="Palmer J.M."/>
            <person name="Drees K.P."/>
            <person name="Foster J.T."/>
            <person name="Lindner D.L."/>
        </authorList>
    </citation>
    <scope>NUCLEOTIDE SEQUENCE [LARGE SCALE GENOMIC DNA]</scope>
    <source>
        <strain evidence="3">UAMH 10579</strain>
    </source>
</reference>
<organism evidence="2 3">
    <name type="scientific">Pseudogymnoascus verrucosus</name>
    <dbReference type="NCBI Taxonomy" id="342668"/>
    <lineage>
        <taxon>Eukaryota</taxon>
        <taxon>Fungi</taxon>
        <taxon>Dikarya</taxon>
        <taxon>Ascomycota</taxon>
        <taxon>Pezizomycotina</taxon>
        <taxon>Leotiomycetes</taxon>
        <taxon>Thelebolales</taxon>
        <taxon>Thelebolaceae</taxon>
        <taxon>Pseudogymnoascus</taxon>
    </lineage>
</organism>
<dbReference type="AlphaFoldDB" id="A0A2P2SXL8"/>
<evidence type="ECO:0000313" key="3">
    <source>
        <dbReference type="Proteomes" id="UP000091956"/>
    </source>
</evidence>
<name>A0A2P2SXL8_9PEZI</name>
<dbReference type="Pfam" id="PF06985">
    <property type="entry name" value="HET"/>
    <property type="match status" value="1"/>
</dbReference>
<reference evidence="2 3" key="1">
    <citation type="submission" date="2016-03" db="EMBL/GenBank/DDBJ databases">
        <title>Comparative genomics of Pseudogymnoascus destructans, the fungus causing white-nose syndrome of bats.</title>
        <authorList>
            <person name="Palmer J.M."/>
            <person name="Drees K.P."/>
            <person name="Foster J.T."/>
            <person name="Lindner D.L."/>
        </authorList>
    </citation>
    <scope>NUCLEOTIDE SEQUENCE [LARGE SCALE GENOMIC DNA]</scope>
    <source>
        <strain evidence="2 3">UAMH 10579</strain>
    </source>
</reference>
<proteinExistence type="predicted"/>
<feature type="domain" description="Heterokaryon incompatibility" evidence="1">
    <location>
        <begin position="27"/>
        <end position="112"/>
    </location>
</feature>
<keyword evidence="3" id="KW-1185">Reference proteome</keyword>
<dbReference type="EMBL" id="KV460206">
    <property type="protein sequence ID" value="OBU01592.1"/>
    <property type="molecule type" value="Genomic_DNA"/>
</dbReference>
<sequence>MPIITLCRFGREGQLESFEADTNATEFIAISHVWGLAYWTDIPGIQHQVIVSQHKAEFLETKLPKLVGQLPFWMDILCVDQRSKAARIAVVQSIPDIYRNAVRTVAIKDGDGFRGCCANAISSFADWNLRGKEELLGHVRAKHPHIGLTESYLFRLWPLEEILLSDNVQFEVCADWEPESRNDDADFGVSSVTSSLLNIVASLDALGSCWSRKGRSDDTITDETMGEFARAFMTCHVPISRPAGPAMPEHPSSSNNLWYQMNINSIRATGKPRDFILAVMVQYSWYHVPAQAGSMPFSELFLDCHRQAHEAGFGFNSKLLEMTGIPQEAGSGSHWVPAKDIPTPTCLGDFVKLIRPPSPTSSPSKVAVVANTFGGTKLMMPSNMMQVLQVIQTAMKFSPRVWSLAHRGGELSKYGSWTSDYESIRSQRNDSGIGVSNSAGAAEQDFLMQRRTSERLLYEVTSYLDAQWTGLGLYERDSEASGDWINTHLPYLVHCDPPEYKQTLFFLAAMVSCGIPLSAFDWARKRLYAVVVAFSDQPVLALILRSVIDSRNLPNFHVVEQRQESHITGTGLFLASIDGSPIGYVPDFDAVDGNEEFRQHMYLLYKDLYTQNDEQFGLRRAVYLGERADDTFGIVDIGETSILSNWTRVVLE</sequence>
<evidence type="ECO:0000313" key="2">
    <source>
        <dbReference type="EMBL" id="OBU01592.1"/>
    </source>
</evidence>
<protein>
    <recommendedName>
        <fullName evidence="1">Heterokaryon incompatibility domain-containing protein</fullName>
    </recommendedName>
</protein>
<dbReference type="InterPro" id="IPR010730">
    <property type="entry name" value="HET"/>
</dbReference>